<name>L7VSC7_9BACT</name>
<sequence>MKIATARQRIGAIRRAAKSGDDETAHRLEDAFRADVLTAIANLETDSQPSELAALTMSTSQIAFQRWCA</sequence>
<reference evidence="1" key="1">
    <citation type="submission" date="2012-09" db="EMBL/GenBank/DDBJ databases">
        <title>Metagenomic Characterization of a Microbial Community in Wastewater Detects High Levels of Antibiotic Resistance.</title>
        <authorList>
            <person name="Abrams M."/>
            <person name="Caldwell A."/>
            <person name="Vandaei E."/>
            <person name="Lee W."/>
            <person name="Perrott J."/>
            <person name="Khan S.Y."/>
            <person name="Ta J."/>
            <person name="Romero D."/>
            <person name="Nguyen V."/>
            <person name="Pourmand N."/>
            <person name="Ouverney C.C."/>
        </authorList>
    </citation>
    <scope>NUCLEOTIDE SEQUENCE</scope>
</reference>
<dbReference type="EMBL" id="JX649887">
    <property type="protein sequence ID" value="AGC71962.1"/>
    <property type="molecule type" value="Genomic_DNA"/>
</dbReference>
<dbReference type="AlphaFoldDB" id="L7VSC7"/>
<accession>L7VSC7</accession>
<protein>
    <submittedName>
        <fullName evidence="1">Uncharacterized protein</fullName>
    </submittedName>
</protein>
<organism evidence="1">
    <name type="scientific">uncultured bacterium A1Q1_fos_25</name>
    <dbReference type="NCBI Taxonomy" id="1256569"/>
    <lineage>
        <taxon>Bacteria</taxon>
        <taxon>environmental samples</taxon>
    </lineage>
</organism>
<evidence type="ECO:0000313" key="1">
    <source>
        <dbReference type="EMBL" id="AGC71962.1"/>
    </source>
</evidence>
<proteinExistence type="predicted"/>